<evidence type="ECO:0000313" key="2">
    <source>
        <dbReference type="EMBL" id="OQU84677.1"/>
    </source>
</evidence>
<proteinExistence type="predicted"/>
<sequence>MPPIRRSRLMLTSHRQGPTSRCGRKPATVVRCAATCRRWAGVIARDAPTISRTLLQQPPLGRRLLPDLAIGFFHQENDGPTARTRKRTASTAEPSFVPTASGRRRFGLQQCFLSTLSRPVASRNGRLVVELRREAYGDGLKLCVCNLTTGDTAVLPPLSGEDTPTGYYACALLTGEDLLEVGHPCARRRPPGFFRLLVVYNRRGFTALRCYSSDTGCWGRQARKPGGTIASATLRRLGPAVVEGDGTSTTGGVVDWEWRRPIVLPQLRSITSWSPERIKMRWFCEKSGIVLFTLGGSRTAGTYALNLETHEVETLVDGQGSCWRNFCGYEIDHAAYLKSLVR</sequence>
<reference evidence="2 3" key="1">
    <citation type="journal article" date="2009" name="Nature">
        <title>The Sorghum bicolor genome and the diversification of grasses.</title>
        <authorList>
            <person name="Paterson A.H."/>
            <person name="Bowers J.E."/>
            <person name="Bruggmann R."/>
            <person name="Dubchak I."/>
            <person name="Grimwood J."/>
            <person name="Gundlach H."/>
            <person name="Haberer G."/>
            <person name="Hellsten U."/>
            <person name="Mitros T."/>
            <person name="Poliakov A."/>
            <person name="Schmutz J."/>
            <person name="Spannagl M."/>
            <person name="Tang H."/>
            <person name="Wang X."/>
            <person name="Wicker T."/>
            <person name="Bharti A.K."/>
            <person name="Chapman J."/>
            <person name="Feltus F.A."/>
            <person name="Gowik U."/>
            <person name="Grigoriev I.V."/>
            <person name="Lyons E."/>
            <person name="Maher C.A."/>
            <person name="Martis M."/>
            <person name="Narechania A."/>
            <person name="Otillar R.P."/>
            <person name="Penning B.W."/>
            <person name="Salamov A.A."/>
            <person name="Wang Y."/>
            <person name="Zhang L."/>
            <person name="Carpita N.C."/>
            <person name="Freeling M."/>
            <person name="Gingle A.R."/>
            <person name="Hash C.T."/>
            <person name="Keller B."/>
            <person name="Klein P."/>
            <person name="Kresovich S."/>
            <person name="McCann M.C."/>
            <person name="Ming R."/>
            <person name="Peterson D.G."/>
            <person name="Mehboob-ur-Rahman"/>
            <person name="Ware D."/>
            <person name="Westhoff P."/>
            <person name="Mayer K.F."/>
            <person name="Messing J."/>
            <person name="Rokhsar D.S."/>
        </authorList>
    </citation>
    <scope>NUCLEOTIDE SEQUENCE [LARGE SCALE GENOMIC DNA]</scope>
    <source>
        <strain evidence="3">cv. BTx623</strain>
    </source>
</reference>
<dbReference type="AlphaFoldDB" id="A0A1Z5RLX6"/>
<evidence type="ECO:0000256" key="1">
    <source>
        <dbReference type="SAM" id="MobiDB-lite"/>
    </source>
</evidence>
<gene>
    <name evidence="2" type="ORF">SORBI_3004G101700</name>
</gene>
<evidence type="ECO:0008006" key="4">
    <source>
        <dbReference type="Google" id="ProtNLM"/>
    </source>
</evidence>
<dbReference type="PANTHER" id="PTHR36140:SF9">
    <property type="entry name" value="F-BOX DOMAIN CONTAINING PROTEIN"/>
    <property type="match status" value="1"/>
</dbReference>
<organism evidence="2 3">
    <name type="scientific">Sorghum bicolor</name>
    <name type="common">Sorghum</name>
    <name type="synonym">Sorghum vulgare</name>
    <dbReference type="NCBI Taxonomy" id="4558"/>
    <lineage>
        <taxon>Eukaryota</taxon>
        <taxon>Viridiplantae</taxon>
        <taxon>Streptophyta</taxon>
        <taxon>Embryophyta</taxon>
        <taxon>Tracheophyta</taxon>
        <taxon>Spermatophyta</taxon>
        <taxon>Magnoliopsida</taxon>
        <taxon>Liliopsida</taxon>
        <taxon>Poales</taxon>
        <taxon>Poaceae</taxon>
        <taxon>PACMAD clade</taxon>
        <taxon>Panicoideae</taxon>
        <taxon>Andropogonodae</taxon>
        <taxon>Andropogoneae</taxon>
        <taxon>Sorghinae</taxon>
        <taxon>Sorghum</taxon>
    </lineage>
</organism>
<dbReference type="Proteomes" id="UP000000768">
    <property type="component" value="Chromosome 4"/>
</dbReference>
<keyword evidence="3" id="KW-1185">Reference proteome</keyword>
<dbReference type="EMBL" id="CM000763">
    <property type="protein sequence ID" value="OQU84677.1"/>
    <property type="molecule type" value="Genomic_DNA"/>
</dbReference>
<name>A0A1Z5RLX6_SORBI</name>
<dbReference type="PANTHER" id="PTHR36140">
    <property type="entry name" value="F-BOX DOMAIN-CONTAINING PROTEIN-RELATED"/>
    <property type="match status" value="1"/>
</dbReference>
<dbReference type="InParanoid" id="A0A1Z5RLX6"/>
<evidence type="ECO:0000313" key="3">
    <source>
        <dbReference type="Proteomes" id="UP000000768"/>
    </source>
</evidence>
<feature type="region of interest" description="Disordered" evidence="1">
    <location>
        <begin position="76"/>
        <end position="96"/>
    </location>
</feature>
<dbReference type="Gramene" id="OQU84677">
    <property type="protein sequence ID" value="OQU84677"/>
    <property type="gene ID" value="SORBI_3004G101700"/>
</dbReference>
<dbReference type="OMA" id="PERKLCF"/>
<accession>A0A1Z5RLX6</accession>
<protein>
    <recommendedName>
        <fullName evidence="4">F-box domain-containing protein</fullName>
    </recommendedName>
</protein>
<reference evidence="3" key="2">
    <citation type="journal article" date="2018" name="Plant J.">
        <title>The Sorghum bicolor reference genome: improved assembly, gene annotations, a transcriptome atlas, and signatures of genome organization.</title>
        <authorList>
            <person name="McCormick R.F."/>
            <person name="Truong S.K."/>
            <person name="Sreedasyam A."/>
            <person name="Jenkins J."/>
            <person name="Shu S."/>
            <person name="Sims D."/>
            <person name="Kennedy M."/>
            <person name="Amirebrahimi M."/>
            <person name="Weers B.D."/>
            <person name="McKinley B."/>
            <person name="Mattison A."/>
            <person name="Morishige D.T."/>
            <person name="Grimwood J."/>
            <person name="Schmutz J."/>
            <person name="Mullet J.E."/>
        </authorList>
    </citation>
    <scope>NUCLEOTIDE SEQUENCE [LARGE SCALE GENOMIC DNA]</scope>
    <source>
        <strain evidence="3">cv. BTx623</strain>
    </source>
</reference>